<name>A0A164U0T0_9CRUS</name>
<evidence type="ECO:0000313" key="2">
    <source>
        <dbReference type="Proteomes" id="UP000076858"/>
    </source>
</evidence>
<sequence>MSRGTDPSSTWVHYTGEPIGPVGSNRSDGHRVKLFEESVTFIAQLHPEDHDGMVPPLDRTWMIGVWPVDVYQIPIVIGISTGVLVLLLFIAVLIVWRCCHIHRLREKAFAINDEGRTPVFHSPSTSSYPSMLAMSISPSKPASPSLTARNQLASNSCELVRLTTETPSNVSTSTTALTVDEDLQHQTTMERHSCEDMSLVGCGNYIAFDIPSFYEESFNSSSLSTSSNAVLDGSWSNCEGSLNELKTRSLPSWARNKPPIRPAQPSSRPVIPTQKNETGCSVVPIIGVKRSHRGLRHDAAAAMALKKTKASNVPGNSDTLSGRVSLVSHNEAVIVFNERTAL</sequence>
<dbReference type="STRING" id="35525.A0A164U0T0"/>
<accession>A0A164U0T0</accession>
<organism evidence="1 2">
    <name type="scientific">Daphnia magna</name>
    <dbReference type="NCBI Taxonomy" id="35525"/>
    <lineage>
        <taxon>Eukaryota</taxon>
        <taxon>Metazoa</taxon>
        <taxon>Ecdysozoa</taxon>
        <taxon>Arthropoda</taxon>
        <taxon>Crustacea</taxon>
        <taxon>Branchiopoda</taxon>
        <taxon>Diplostraca</taxon>
        <taxon>Cladocera</taxon>
        <taxon>Anomopoda</taxon>
        <taxon>Daphniidae</taxon>
        <taxon>Daphnia</taxon>
    </lineage>
</organism>
<dbReference type="EMBL" id="LRGB01001654">
    <property type="protein sequence ID" value="KZS10951.1"/>
    <property type="molecule type" value="Genomic_DNA"/>
</dbReference>
<reference evidence="1 2" key="1">
    <citation type="submission" date="2016-03" db="EMBL/GenBank/DDBJ databases">
        <title>EvidentialGene: Evidence-directed Construction of Genes on Genomes.</title>
        <authorList>
            <person name="Gilbert D.G."/>
            <person name="Choi J.-H."/>
            <person name="Mockaitis K."/>
            <person name="Colbourne J."/>
            <person name="Pfrender M."/>
        </authorList>
    </citation>
    <scope>NUCLEOTIDE SEQUENCE [LARGE SCALE GENOMIC DNA]</scope>
    <source>
        <strain evidence="1 2">Xinb3</strain>
        <tissue evidence="1">Complete organism</tissue>
    </source>
</reference>
<keyword evidence="2" id="KW-1185">Reference proteome</keyword>
<protein>
    <submittedName>
        <fullName evidence="1">Uncharacterized protein</fullName>
    </submittedName>
</protein>
<evidence type="ECO:0000313" key="1">
    <source>
        <dbReference type="EMBL" id="KZS10951.1"/>
    </source>
</evidence>
<dbReference type="AlphaFoldDB" id="A0A164U0T0"/>
<dbReference type="Proteomes" id="UP000076858">
    <property type="component" value="Unassembled WGS sequence"/>
</dbReference>
<proteinExistence type="predicted"/>
<dbReference type="OrthoDB" id="6412219at2759"/>
<comment type="caution">
    <text evidence="1">The sequence shown here is derived from an EMBL/GenBank/DDBJ whole genome shotgun (WGS) entry which is preliminary data.</text>
</comment>
<gene>
    <name evidence="1" type="ORF">APZ42_024458</name>
</gene>